<protein>
    <submittedName>
        <fullName evidence="2">Cox cluster protein</fullName>
    </submittedName>
</protein>
<comment type="caution">
    <text evidence="2">The sequence shown here is derived from an EMBL/GenBank/DDBJ whole genome shotgun (WGS) entry which is preliminary data.</text>
</comment>
<name>A0ABD5UC27_9EURY</name>
<reference evidence="2 3" key="1">
    <citation type="journal article" date="2019" name="Int. J. Syst. Evol. Microbiol.">
        <title>The Global Catalogue of Microorganisms (GCM) 10K type strain sequencing project: providing services to taxonomists for standard genome sequencing and annotation.</title>
        <authorList>
            <consortium name="The Broad Institute Genomics Platform"/>
            <consortium name="The Broad Institute Genome Sequencing Center for Infectious Disease"/>
            <person name="Wu L."/>
            <person name="Ma J."/>
        </authorList>
    </citation>
    <scope>NUCLEOTIDE SEQUENCE [LARGE SCALE GENOMIC DNA]</scope>
    <source>
        <strain evidence="2 3">PSRA2</strain>
    </source>
</reference>
<dbReference type="AlphaFoldDB" id="A0ABD5UC27"/>
<accession>A0ABD5UC27</accession>
<sequence length="87" mass="9323">MSDDVTQLGGRTTVVILYLIVVAFAGGLGYILPIVRPGDWDPRLFGFLQLPGTSLGVALYGAITLAVVLGVVLFAIVYVSDRYADEY</sequence>
<organism evidence="2 3">
    <name type="scientific">Halomarina ordinaria</name>
    <dbReference type="NCBI Taxonomy" id="3033939"/>
    <lineage>
        <taxon>Archaea</taxon>
        <taxon>Methanobacteriati</taxon>
        <taxon>Methanobacteriota</taxon>
        <taxon>Stenosarchaea group</taxon>
        <taxon>Halobacteria</taxon>
        <taxon>Halobacteriales</taxon>
        <taxon>Natronomonadaceae</taxon>
        <taxon>Halomarina</taxon>
    </lineage>
</organism>
<evidence type="ECO:0000256" key="1">
    <source>
        <dbReference type="SAM" id="Phobius"/>
    </source>
</evidence>
<dbReference type="EMBL" id="JBHSXM010000001">
    <property type="protein sequence ID" value="MFC6836192.1"/>
    <property type="molecule type" value="Genomic_DNA"/>
</dbReference>
<keyword evidence="3" id="KW-1185">Reference proteome</keyword>
<feature type="transmembrane region" description="Helical" evidence="1">
    <location>
        <begin position="12"/>
        <end position="35"/>
    </location>
</feature>
<dbReference type="RefSeq" id="WP_304447885.1">
    <property type="nucleotide sequence ID" value="NZ_JARRAH010000001.1"/>
</dbReference>
<gene>
    <name evidence="2" type="ORF">ACFQHK_06685</name>
</gene>
<dbReference type="InterPro" id="IPR055942">
    <property type="entry name" value="DUF7520"/>
</dbReference>
<evidence type="ECO:0000313" key="2">
    <source>
        <dbReference type="EMBL" id="MFC6836192.1"/>
    </source>
</evidence>
<evidence type="ECO:0000313" key="3">
    <source>
        <dbReference type="Proteomes" id="UP001596406"/>
    </source>
</evidence>
<proteinExistence type="predicted"/>
<keyword evidence="1" id="KW-1133">Transmembrane helix</keyword>
<dbReference type="Proteomes" id="UP001596406">
    <property type="component" value="Unassembled WGS sequence"/>
</dbReference>
<keyword evidence="1" id="KW-0812">Transmembrane</keyword>
<dbReference type="Pfam" id="PF24364">
    <property type="entry name" value="DUF7520"/>
    <property type="match status" value="1"/>
</dbReference>
<keyword evidence="1" id="KW-0472">Membrane</keyword>
<feature type="transmembrane region" description="Helical" evidence="1">
    <location>
        <begin position="55"/>
        <end position="79"/>
    </location>
</feature>